<reference evidence="2 3" key="1">
    <citation type="submission" date="2015-10" db="EMBL/GenBank/DDBJ databases">
        <title>Draft genome sequence of Streptomyces yokosukanensis DSM 40224, type strain for the species Streptomyces yokosukanensis.</title>
        <authorList>
            <person name="Ruckert C."/>
            <person name="Winkler A."/>
            <person name="Kalinowski J."/>
            <person name="Kampfer P."/>
            <person name="Glaeser S."/>
        </authorList>
    </citation>
    <scope>NUCLEOTIDE SEQUENCE [LARGE SCALE GENOMIC DNA]</scope>
    <source>
        <strain evidence="2 3">DSM 40224</strain>
    </source>
</reference>
<sequence>MNIGDWHSVWVSGKHFGFVPDTWARAINVMTSPGWMHPEVVKDTDELLRWESQDFGHTWQLPAEPSTGTTLHQEIQAYVRSSHMDGRLVVGPIDIRILPGWLWDDAPRPGWSVRYTPVGDTLTDTPGTVDKESWTAEQAAAHLGYSGTNPAASARKAMSRLSVPAIHKPGPTGRPRALYPATAVRAAAATRPGQDARTDRAKPTS</sequence>
<keyword evidence="3" id="KW-1185">Reference proteome</keyword>
<dbReference type="EMBL" id="LMWN01000143">
    <property type="protein sequence ID" value="KUM93261.1"/>
    <property type="molecule type" value="Genomic_DNA"/>
</dbReference>
<organism evidence="2 3">
    <name type="scientific">Streptomyces yokosukanensis</name>
    <dbReference type="NCBI Taxonomy" id="67386"/>
    <lineage>
        <taxon>Bacteria</taxon>
        <taxon>Bacillati</taxon>
        <taxon>Actinomycetota</taxon>
        <taxon>Actinomycetes</taxon>
        <taxon>Kitasatosporales</taxon>
        <taxon>Streptomycetaceae</taxon>
        <taxon>Streptomyces</taxon>
    </lineage>
</organism>
<gene>
    <name evidence="2" type="ORF">AQI95_43940</name>
</gene>
<dbReference type="RefSeq" id="WP_067137097.1">
    <property type="nucleotide sequence ID" value="NZ_JBFACD010000063.1"/>
</dbReference>
<feature type="compositionally biased region" description="Basic and acidic residues" evidence="1">
    <location>
        <begin position="194"/>
        <end position="205"/>
    </location>
</feature>
<comment type="caution">
    <text evidence="2">The sequence shown here is derived from an EMBL/GenBank/DDBJ whole genome shotgun (WGS) entry which is preliminary data.</text>
</comment>
<feature type="region of interest" description="Disordered" evidence="1">
    <location>
        <begin position="186"/>
        <end position="205"/>
    </location>
</feature>
<evidence type="ECO:0000256" key="1">
    <source>
        <dbReference type="SAM" id="MobiDB-lite"/>
    </source>
</evidence>
<evidence type="ECO:0000313" key="2">
    <source>
        <dbReference type="EMBL" id="KUM93261.1"/>
    </source>
</evidence>
<evidence type="ECO:0000313" key="3">
    <source>
        <dbReference type="Proteomes" id="UP000053127"/>
    </source>
</evidence>
<protein>
    <submittedName>
        <fullName evidence="2">Uncharacterized protein</fullName>
    </submittedName>
</protein>
<name>A0A124HC46_9ACTN</name>
<dbReference type="OrthoDB" id="9863023at2"/>
<proteinExistence type="predicted"/>
<dbReference type="AlphaFoldDB" id="A0A124HC46"/>
<dbReference type="Proteomes" id="UP000053127">
    <property type="component" value="Unassembled WGS sequence"/>
</dbReference>
<accession>A0A124HC46</accession>